<dbReference type="RefSeq" id="WP_183582769.1">
    <property type="nucleotide sequence ID" value="NZ_JACHXJ010000002.1"/>
</dbReference>
<gene>
    <name evidence="9" type="ORF">FHS19_003276</name>
</gene>
<dbReference type="InterPro" id="IPR037294">
    <property type="entry name" value="ABC_BtuC-like"/>
</dbReference>
<evidence type="ECO:0000256" key="1">
    <source>
        <dbReference type="ARBA" id="ARBA00004651"/>
    </source>
</evidence>
<feature type="transmembrane region" description="Helical" evidence="8">
    <location>
        <begin position="189"/>
        <end position="206"/>
    </location>
</feature>
<comment type="caution">
    <text evidence="9">The sequence shown here is derived from an EMBL/GenBank/DDBJ whole genome shotgun (WGS) entry which is preliminary data.</text>
</comment>
<dbReference type="AlphaFoldDB" id="A0A839TPI5"/>
<evidence type="ECO:0000256" key="4">
    <source>
        <dbReference type="ARBA" id="ARBA00022475"/>
    </source>
</evidence>
<dbReference type="PANTHER" id="PTHR30472">
    <property type="entry name" value="FERRIC ENTEROBACTIN TRANSPORT SYSTEM PERMEASE PROTEIN"/>
    <property type="match status" value="1"/>
</dbReference>
<keyword evidence="6 8" id="KW-1133">Transmembrane helix</keyword>
<feature type="transmembrane region" description="Helical" evidence="8">
    <location>
        <begin position="55"/>
        <end position="73"/>
    </location>
</feature>
<evidence type="ECO:0000313" key="10">
    <source>
        <dbReference type="Proteomes" id="UP000517523"/>
    </source>
</evidence>
<feature type="transmembrane region" description="Helical" evidence="8">
    <location>
        <begin position="85"/>
        <end position="104"/>
    </location>
</feature>
<evidence type="ECO:0000313" key="9">
    <source>
        <dbReference type="EMBL" id="MBB3128622.1"/>
    </source>
</evidence>
<dbReference type="GO" id="GO:0033214">
    <property type="term" value="P:siderophore-iron import into cell"/>
    <property type="evidence" value="ECO:0007669"/>
    <property type="project" value="TreeGrafter"/>
</dbReference>
<dbReference type="CDD" id="cd06550">
    <property type="entry name" value="TM_ABC_iron-siderophores_like"/>
    <property type="match status" value="1"/>
</dbReference>
<dbReference type="PANTHER" id="PTHR30472:SF37">
    <property type="entry name" value="FE(3+) DICITRATE TRANSPORT SYSTEM PERMEASE PROTEIN FECD-RELATED"/>
    <property type="match status" value="1"/>
</dbReference>
<evidence type="ECO:0000256" key="8">
    <source>
        <dbReference type="SAM" id="Phobius"/>
    </source>
</evidence>
<dbReference type="FunFam" id="1.10.3470.10:FF:000001">
    <property type="entry name" value="Vitamin B12 ABC transporter permease BtuC"/>
    <property type="match status" value="1"/>
</dbReference>
<dbReference type="EMBL" id="JACHXJ010000002">
    <property type="protein sequence ID" value="MBB3128622.1"/>
    <property type="molecule type" value="Genomic_DNA"/>
</dbReference>
<feature type="transmembrane region" description="Helical" evidence="8">
    <location>
        <begin position="272"/>
        <end position="290"/>
    </location>
</feature>
<evidence type="ECO:0000256" key="3">
    <source>
        <dbReference type="ARBA" id="ARBA00022448"/>
    </source>
</evidence>
<proteinExistence type="inferred from homology"/>
<evidence type="ECO:0000256" key="2">
    <source>
        <dbReference type="ARBA" id="ARBA00007935"/>
    </source>
</evidence>
<name>A0A839TPI5_9BACL</name>
<keyword evidence="3" id="KW-0813">Transport</keyword>
<keyword evidence="5 8" id="KW-0812">Transmembrane</keyword>
<evidence type="ECO:0000256" key="6">
    <source>
        <dbReference type="ARBA" id="ARBA00022989"/>
    </source>
</evidence>
<dbReference type="GO" id="GO:0022857">
    <property type="term" value="F:transmembrane transporter activity"/>
    <property type="evidence" value="ECO:0007669"/>
    <property type="project" value="InterPro"/>
</dbReference>
<sequence>MKSYRFVIVAVTLTALLAAAAVLSLRLGAVATPVQDVVQGLLSGDGLIWKYRLPRLIIAVLVGTNLALSGAILQGITRNPLAAPDIVGVSGGAGFAAVLVLLVFPALMSSALPVTAFMGAILAAALVYLIAYRPGGIEPSRLALTGVAISAGFQAMIMLLIVKYALDSSQALVWLKGSLYARTWKHVELLWPWTLVGLGLSLLCRRQFNALQLDEDTVKGLGIRVQLVRLVLLCTAVGLAASAVAIAGTIGFVGLVVPPLSKLLVGPDSSHFLPISALLGALLVTLADMLGRIILPPLEIPAGLVTALIGAPYFIYVLSFRRPKSN</sequence>
<comment type="similarity">
    <text evidence="2">Belongs to the binding-protein-dependent transport system permease family. FecCD subfamily.</text>
</comment>
<keyword evidence="7 8" id="KW-0472">Membrane</keyword>
<evidence type="ECO:0000256" key="5">
    <source>
        <dbReference type="ARBA" id="ARBA00022692"/>
    </source>
</evidence>
<dbReference type="InterPro" id="IPR000522">
    <property type="entry name" value="ABC_transptr_permease_BtuC"/>
</dbReference>
<feature type="transmembrane region" description="Helical" evidence="8">
    <location>
        <begin position="302"/>
        <end position="320"/>
    </location>
</feature>
<comment type="subcellular location">
    <subcellularLocation>
        <location evidence="1">Cell membrane</location>
        <topology evidence="1">Multi-pass membrane protein</topology>
    </subcellularLocation>
</comment>
<keyword evidence="4" id="KW-1003">Cell membrane</keyword>
<feature type="transmembrane region" description="Helical" evidence="8">
    <location>
        <begin position="142"/>
        <end position="166"/>
    </location>
</feature>
<dbReference type="GO" id="GO:0005886">
    <property type="term" value="C:plasma membrane"/>
    <property type="evidence" value="ECO:0007669"/>
    <property type="project" value="UniProtKB-SubCell"/>
</dbReference>
<protein>
    <submittedName>
        <fullName evidence="9">Iron complex transport system permease protein</fullName>
    </submittedName>
</protein>
<dbReference type="Gene3D" id="1.10.3470.10">
    <property type="entry name" value="ABC transporter involved in vitamin B12 uptake, BtuC"/>
    <property type="match status" value="1"/>
</dbReference>
<accession>A0A839TPI5</accession>
<reference evidence="9 10" key="1">
    <citation type="submission" date="2020-08" db="EMBL/GenBank/DDBJ databases">
        <title>Genomic Encyclopedia of Type Strains, Phase III (KMG-III): the genomes of soil and plant-associated and newly described type strains.</title>
        <authorList>
            <person name="Whitman W."/>
        </authorList>
    </citation>
    <scope>NUCLEOTIDE SEQUENCE [LARGE SCALE GENOMIC DNA]</scope>
    <source>
        <strain evidence="9 10">CECT 5831</strain>
    </source>
</reference>
<feature type="transmembrane region" description="Helical" evidence="8">
    <location>
        <begin position="110"/>
        <end position="130"/>
    </location>
</feature>
<feature type="transmembrane region" description="Helical" evidence="8">
    <location>
        <begin position="227"/>
        <end position="252"/>
    </location>
</feature>
<dbReference type="SUPFAM" id="SSF81345">
    <property type="entry name" value="ABC transporter involved in vitamin B12 uptake, BtuC"/>
    <property type="match status" value="1"/>
</dbReference>
<evidence type="ECO:0000256" key="7">
    <source>
        <dbReference type="ARBA" id="ARBA00023136"/>
    </source>
</evidence>
<dbReference type="Pfam" id="PF01032">
    <property type="entry name" value="FecCD"/>
    <property type="match status" value="1"/>
</dbReference>
<dbReference type="Proteomes" id="UP000517523">
    <property type="component" value="Unassembled WGS sequence"/>
</dbReference>
<organism evidence="9 10">
    <name type="scientific">Paenibacillus rhizosphaerae</name>
    <dbReference type="NCBI Taxonomy" id="297318"/>
    <lineage>
        <taxon>Bacteria</taxon>
        <taxon>Bacillati</taxon>
        <taxon>Bacillota</taxon>
        <taxon>Bacilli</taxon>
        <taxon>Bacillales</taxon>
        <taxon>Paenibacillaceae</taxon>
        <taxon>Paenibacillus</taxon>
    </lineage>
</organism>